<dbReference type="Proteomes" id="UP000465221">
    <property type="component" value="Unassembled WGS sequence"/>
</dbReference>
<keyword evidence="3" id="KW-0238">DNA-binding</keyword>
<evidence type="ECO:0000256" key="6">
    <source>
        <dbReference type="SAM" id="MobiDB-lite"/>
    </source>
</evidence>
<evidence type="ECO:0000313" key="8">
    <source>
        <dbReference type="EMBL" id="GFF51885.1"/>
    </source>
</evidence>
<dbReference type="AlphaFoldDB" id="A0A8H3XLG4"/>
<dbReference type="PANTHER" id="PTHR37534:SF51">
    <property type="entry name" value="ACRIFLAVINE SENSITIVITY CONTROL PROTEIN ACR-2"/>
    <property type="match status" value="1"/>
</dbReference>
<dbReference type="CDD" id="cd00067">
    <property type="entry name" value="GAL4"/>
    <property type="match status" value="1"/>
</dbReference>
<evidence type="ECO:0000256" key="2">
    <source>
        <dbReference type="ARBA" id="ARBA00023015"/>
    </source>
</evidence>
<evidence type="ECO:0000313" key="9">
    <source>
        <dbReference type="Proteomes" id="UP000465221"/>
    </source>
</evidence>
<accession>A0A8H3XLG4</accession>
<dbReference type="InterPro" id="IPR001138">
    <property type="entry name" value="Zn2Cys6_DnaBD"/>
</dbReference>
<evidence type="ECO:0000256" key="3">
    <source>
        <dbReference type="ARBA" id="ARBA00023125"/>
    </source>
</evidence>
<comment type="subcellular location">
    <subcellularLocation>
        <location evidence="1">Nucleus</location>
    </subcellularLocation>
</comment>
<dbReference type="SUPFAM" id="SSF57701">
    <property type="entry name" value="Zn2/Cys6 DNA-binding domain"/>
    <property type="match status" value="1"/>
</dbReference>
<dbReference type="InterPro" id="IPR021858">
    <property type="entry name" value="Fun_TF"/>
</dbReference>
<dbReference type="SMART" id="SM00066">
    <property type="entry name" value="GAL4"/>
    <property type="match status" value="1"/>
</dbReference>
<evidence type="ECO:0000256" key="1">
    <source>
        <dbReference type="ARBA" id="ARBA00004123"/>
    </source>
</evidence>
<protein>
    <recommendedName>
        <fullName evidence="7">Zn(2)-C6 fungal-type domain-containing protein</fullName>
    </recommendedName>
</protein>
<proteinExistence type="predicted"/>
<comment type="caution">
    <text evidence="8">The sequence shown here is derived from an EMBL/GenBank/DDBJ whole genome shotgun (WGS) entry which is preliminary data.</text>
</comment>
<keyword evidence="2" id="KW-0805">Transcription regulation</keyword>
<dbReference type="EMBL" id="BLKC01000092">
    <property type="protein sequence ID" value="GFF51885.1"/>
    <property type="molecule type" value="Genomic_DNA"/>
</dbReference>
<name>A0A8H3XLG4_9EURO</name>
<sequence>MFSDGSARATKSKAKCHTCRRQRIVCDAGKPSCMRCISRGVECLGYSATPIRWVAPTSTVAPETPRPSENNHVKGQERRRRGRPKLFLMQGAPQSSNARPDPHRTESFKSRKAGMLVSRSRSNLENPRIPWSIFPCDYETHKMVLEFSHYFNDHVCPELVIVDSPLNPHRIDLDILPYVPDFLLSLLISASAIHQVIQSQPNLHLITVNRSRALRAKVHPGELEPLQSFHHPLSSFIYKHRSQSLRGLNQYLSEAGAEGHDLVFHTVIVMLMSEIQRSAFYNWKIHFEGLKNIIACQGGFEMLVSTRLGNLRHALGHFMLIDVMSSVFVAASSLPLDTPVQLRYIDWLPEIHAHGLEKGFPCPDELLACIIHTNNLRFILHHHPHDDIAHVNSAILDLVRSIITFSPTAWAGRALESYNETLEERVDRQRPRKRLNLVPQPIEGEGWADLAAAFQSATLLYCLRALVLNHGKENIFQEMLGNIYEGLIPDVQCLASVTLSNLLCMLHPLMDQPLQKGKSMGRFMFWPVLMAGLESTCSSEALSERPFIVSSLQELCRCLGDMSALDAAVFLQSAWNLDEGSHSGNMQRVRTWTELFEGMGVHGVFFF</sequence>
<evidence type="ECO:0000259" key="7">
    <source>
        <dbReference type="PROSITE" id="PS50048"/>
    </source>
</evidence>
<organism evidence="8 9">
    <name type="scientific">Aspergillus udagawae</name>
    <dbReference type="NCBI Taxonomy" id="91492"/>
    <lineage>
        <taxon>Eukaryota</taxon>
        <taxon>Fungi</taxon>
        <taxon>Dikarya</taxon>
        <taxon>Ascomycota</taxon>
        <taxon>Pezizomycotina</taxon>
        <taxon>Eurotiomycetes</taxon>
        <taxon>Eurotiomycetidae</taxon>
        <taxon>Eurotiales</taxon>
        <taxon>Aspergillaceae</taxon>
        <taxon>Aspergillus</taxon>
        <taxon>Aspergillus subgen. Fumigati</taxon>
    </lineage>
</organism>
<dbReference type="InterPro" id="IPR036864">
    <property type="entry name" value="Zn2-C6_fun-type_DNA-bd_sf"/>
</dbReference>
<evidence type="ECO:0000256" key="4">
    <source>
        <dbReference type="ARBA" id="ARBA00023163"/>
    </source>
</evidence>
<keyword evidence="4" id="KW-0804">Transcription</keyword>
<feature type="domain" description="Zn(2)-C6 fungal-type" evidence="7">
    <location>
        <begin position="15"/>
        <end position="43"/>
    </location>
</feature>
<reference evidence="8 9" key="1">
    <citation type="submission" date="2020-01" db="EMBL/GenBank/DDBJ databases">
        <title>Draft genome sequence of Aspergillus udagawae IFM 46972.</title>
        <authorList>
            <person name="Takahashi H."/>
            <person name="Yaguchi T."/>
        </authorList>
    </citation>
    <scope>NUCLEOTIDE SEQUENCE [LARGE SCALE GENOMIC DNA]</scope>
    <source>
        <strain evidence="8 9">IFM 46972</strain>
    </source>
</reference>
<feature type="compositionally biased region" description="Basic and acidic residues" evidence="6">
    <location>
        <begin position="100"/>
        <end position="109"/>
    </location>
</feature>
<dbReference type="Pfam" id="PF11951">
    <property type="entry name" value="Fungal_trans_2"/>
    <property type="match status" value="1"/>
</dbReference>
<dbReference type="PROSITE" id="PS50048">
    <property type="entry name" value="ZN2_CY6_FUNGAL_2"/>
    <property type="match status" value="1"/>
</dbReference>
<gene>
    <name evidence="8" type="ORF">IFM46972_09403</name>
</gene>
<dbReference type="GO" id="GO:0008270">
    <property type="term" value="F:zinc ion binding"/>
    <property type="evidence" value="ECO:0007669"/>
    <property type="project" value="InterPro"/>
</dbReference>
<dbReference type="GO" id="GO:0045944">
    <property type="term" value="P:positive regulation of transcription by RNA polymerase II"/>
    <property type="evidence" value="ECO:0007669"/>
    <property type="project" value="TreeGrafter"/>
</dbReference>
<evidence type="ECO:0000256" key="5">
    <source>
        <dbReference type="ARBA" id="ARBA00023242"/>
    </source>
</evidence>
<dbReference type="GO" id="GO:0005634">
    <property type="term" value="C:nucleus"/>
    <property type="evidence" value="ECO:0007669"/>
    <property type="project" value="UniProtKB-SubCell"/>
</dbReference>
<keyword evidence="5" id="KW-0539">Nucleus</keyword>
<feature type="region of interest" description="Disordered" evidence="6">
    <location>
        <begin position="57"/>
        <end position="121"/>
    </location>
</feature>
<dbReference type="Gene3D" id="4.10.240.10">
    <property type="entry name" value="Zn(2)-C6 fungal-type DNA-binding domain"/>
    <property type="match status" value="1"/>
</dbReference>
<dbReference type="Pfam" id="PF00172">
    <property type="entry name" value="Zn_clus"/>
    <property type="match status" value="1"/>
</dbReference>
<dbReference type="GO" id="GO:0000976">
    <property type="term" value="F:transcription cis-regulatory region binding"/>
    <property type="evidence" value="ECO:0007669"/>
    <property type="project" value="TreeGrafter"/>
</dbReference>
<dbReference type="GO" id="GO:0000981">
    <property type="term" value="F:DNA-binding transcription factor activity, RNA polymerase II-specific"/>
    <property type="evidence" value="ECO:0007669"/>
    <property type="project" value="InterPro"/>
</dbReference>
<dbReference type="PANTHER" id="PTHR37534">
    <property type="entry name" value="TRANSCRIPTIONAL ACTIVATOR PROTEIN UGA3"/>
    <property type="match status" value="1"/>
</dbReference>